<evidence type="ECO:0000313" key="2">
    <source>
        <dbReference type="EMBL" id="OWA53775.1"/>
    </source>
</evidence>
<gene>
    <name evidence="2" type="ORF">BV898_18196</name>
</gene>
<dbReference type="OrthoDB" id="767661at2759"/>
<keyword evidence="1" id="KW-0472">Membrane</keyword>
<keyword evidence="3" id="KW-1185">Reference proteome</keyword>
<keyword evidence="1" id="KW-1133">Transmembrane helix</keyword>
<dbReference type="EMBL" id="MTYJ01000345">
    <property type="protein sequence ID" value="OWA53775.1"/>
    <property type="molecule type" value="Genomic_DNA"/>
</dbReference>
<evidence type="ECO:0000313" key="3">
    <source>
        <dbReference type="Proteomes" id="UP000192578"/>
    </source>
</evidence>
<name>A0A9X6NGE5_HYPEX</name>
<evidence type="ECO:0000256" key="1">
    <source>
        <dbReference type="SAM" id="Phobius"/>
    </source>
</evidence>
<proteinExistence type="predicted"/>
<protein>
    <submittedName>
        <fullName evidence="2">Uncharacterized protein</fullName>
    </submittedName>
</protein>
<sequence length="91" mass="10123">MTPSPLLETYAKKTNWLPLDFEGIKSKFFLILNAAADTGKLEVVQRLWGIIALLVLVEPTSIMCGPLVRVHLVNNDRSRRGSDFQSSPLAI</sequence>
<comment type="caution">
    <text evidence="2">The sequence shown here is derived from an EMBL/GenBank/DDBJ whole genome shotgun (WGS) entry which is preliminary data.</text>
</comment>
<accession>A0A9X6NGE5</accession>
<keyword evidence="1" id="KW-0812">Transmembrane</keyword>
<reference evidence="3" key="1">
    <citation type="submission" date="2017-01" db="EMBL/GenBank/DDBJ databases">
        <title>Comparative genomics of anhydrobiosis in the tardigrade Hypsibius dujardini.</title>
        <authorList>
            <person name="Yoshida Y."/>
            <person name="Koutsovoulos G."/>
            <person name="Laetsch D."/>
            <person name="Stevens L."/>
            <person name="Kumar S."/>
            <person name="Horikawa D."/>
            <person name="Ishino K."/>
            <person name="Komine S."/>
            <person name="Tomita M."/>
            <person name="Blaxter M."/>
            <person name="Arakawa K."/>
        </authorList>
    </citation>
    <scope>NUCLEOTIDE SEQUENCE [LARGE SCALE GENOMIC DNA]</scope>
    <source>
        <strain evidence="3">Z151</strain>
    </source>
</reference>
<feature type="transmembrane region" description="Helical" evidence="1">
    <location>
        <begin position="47"/>
        <end position="70"/>
    </location>
</feature>
<dbReference type="AlphaFoldDB" id="A0A9X6NGE5"/>
<organism evidence="2 3">
    <name type="scientific">Hypsibius exemplaris</name>
    <name type="common">Freshwater tardigrade</name>
    <dbReference type="NCBI Taxonomy" id="2072580"/>
    <lineage>
        <taxon>Eukaryota</taxon>
        <taxon>Metazoa</taxon>
        <taxon>Ecdysozoa</taxon>
        <taxon>Tardigrada</taxon>
        <taxon>Eutardigrada</taxon>
        <taxon>Parachela</taxon>
        <taxon>Hypsibioidea</taxon>
        <taxon>Hypsibiidae</taxon>
        <taxon>Hypsibius</taxon>
    </lineage>
</organism>
<dbReference type="Proteomes" id="UP000192578">
    <property type="component" value="Unassembled WGS sequence"/>
</dbReference>